<dbReference type="Proteomes" id="UP001321760">
    <property type="component" value="Unassembled WGS sequence"/>
</dbReference>
<sequence length="72" mass="8261">MRLLHAKSFELKTFIEADTPRYAILSHIAELSEAINSMFNWYLEAEVYYAYLEDVSIEVLAPLVSPLIHLCG</sequence>
<evidence type="ECO:0000313" key="2">
    <source>
        <dbReference type="Proteomes" id="UP001321760"/>
    </source>
</evidence>
<evidence type="ECO:0000313" key="1">
    <source>
        <dbReference type="EMBL" id="KAK4443109.1"/>
    </source>
</evidence>
<proteinExistence type="predicted"/>
<reference evidence="1" key="1">
    <citation type="journal article" date="2023" name="Mol. Phylogenet. Evol.">
        <title>Genome-scale phylogeny and comparative genomics of the fungal order Sordariales.</title>
        <authorList>
            <person name="Hensen N."/>
            <person name="Bonometti L."/>
            <person name="Westerberg I."/>
            <person name="Brannstrom I.O."/>
            <person name="Guillou S."/>
            <person name="Cros-Aarteil S."/>
            <person name="Calhoun S."/>
            <person name="Haridas S."/>
            <person name="Kuo A."/>
            <person name="Mondo S."/>
            <person name="Pangilinan J."/>
            <person name="Riley R."/>
            <person name="LaButti K."/>
            <person name="Andreopoulos B."/>
            <person name="Lipzen A."/>
            <person name="Chen C."/>
            <person name="Yan M."/>
            <person name="Daum C."/>
            <person name="Ng V."/>
            <person name="Clum A."/>
            <person name="Steindorff A."/>
            <person name="Ohm R.A."/>
            <person name="Martin F."/>
            <person name="Silar P."/>
            <person name="Natvig D.O."/>
            <person name="Lalanne C."/>
            <person name="Gautier V."/>
            <person name="Ament-Velasquez S.L."/>
            <person name="Kruys A."/>
            <person name="Hutchinson M.I."/>
            <person name="Powell A.J."/>
            <person name="Barry K."/>
            <person name="Miller A.N."/>
            <person name="Grigoriev I.V."/>
            <person name="Debuchy R."/>
            <person name="Gladieux P."/>
            <person name="Hiltunen Thoren M."/>
            <person name="Johannesson H."/>
        </authorList>
    </citation>
    <scope>NUCLEOTIDE SEQUENCE</scope>
    <source>
        <strain evidence="1">PSN243</strain>
    </source>
</reference>
<dbReference type="EMBL" id="MU865999">
    <property type="protein sequence ID" value="KAK4443109.1"/>
    <property type="molecule type" value="Genomic_DNA"/>
</dbReference>
<dbReference type="PANTHER" id="PTHR10622:SF10">
    <property type="entry name" value="HET DOMAIN-CONTAINING PROTEIN"/>
    <property type="match status" value="1"/>
</dbReference>
<name>A0AAV9G4Q0_9PEZI</name>
<comment type="caution">
    <text evidence="1">The sequence shown here is derived from an EMBL/GenBank/DDBJ whole genome shotgun (WGS) entry which is preliminary data.</text>
</comment>
<dbReference type="PANTHER" id="PTHR10622">
    <property type="entry name" value="HET DOMAIN-CONTAINING PROTEIN"/>
    <property type="match status" value="1"/>
</dbReference>
<reference evidence="1" key="2">
    <citation type="submission" date="2023-05" db="EMBL/GenBank/DDBJ databases">
        <authorList>
            <consortium name="Lawrence Berkeley National Laboratory"/>
            <person name="Steindorff A."/>
            <person name="Hensen N."/>
            <person name="Bonometti L."/>
            <person name="Westerberg I."/>
            <person name="Brannstrom I.O."/>
            <person name="Guillou S."/>
            <person name="Cros-Aarteil S."/>
            <person name="Calhoun S."/>
            <person name="Haridas S."/>
            <person name="Kuo A."/>
            <person name="Mondo S."/>
            <person name="Pangilinan J."/>
            <person name="Riley R."/>
            <person name="Labutti K."/>
            <person name="Andreopoulos B."/>
            <person name="Lipzen A."/>
            <person name="Chen C."/>
            <person name="Yanf M."/>
            <person name="Daum C."/>
            <person name="Ng V."/>
            <person name="Clum A."/>
            <person name="Ohm R."/>
            <person name="Martin F."/>
            <person name="Silar P."/>
            <person name="Natvig D."/>
            <person name="Lalanne C."/>
            <person name="Gautier V."/>
            <person name="Ament-Velasquez S.L."/>
            <person name="Kruys A."/>
            <person name="Hutchinson M.I."/>
            <person name="Powell A.J."/>
            <person name="Barry K."/>
            <person name="Miller A.N."/>
            <person name="Grigoriev I.V."/>
            <person name="Debuchy R."/>
            <person name="Gladieux P."/>
            <person name="Thoren M.H."/>
            <person name="Johannesson H."/>
        </authorList>
    </citation>
    <scope>NUCLEOTIDE SEQUENCE</scope>
    <source>
        <strain evidence="1">PSN243</strain>
    </source>
</reference>
<dbReference type="AlphaFoldDB" id="A0AAV9G4Q0"/>
<organism evidence="1 2">
    <name type="scientific">Podospora aff. communis PSN243</name>
    <dbReference type="NCBI Taxonomy" id="3040156"/>
    <lineage>
        <taxon>Eukaryota</taxon>
        <taxon>Fungi</taxon>
        <taxon>Dikarya</taxon>
        <taxon>Ascomycota</taxon>
        <taxon>Pezizomycotina</taxon>
        <taxon>Sordariomycetes</taxon>
        <taxon>Sordariomycetidae</taxon>
        <taxon>Sordariales</taxon>
        <taxon>Podosporaceae</taxon>
        <taxon>Podospora</taxon>
    </lineage>
</organism>
<accession>A0AAV9G4Q0</accession>
<keyword evidence="2" id="KW-1185">Reference proteome</keyword>
<protein>
    <submittedName>
        <fullName evidence="1">Uncharacterized protein</fullName>
    </submittedName>
</protein>
<gene>
    <name evidence="1" type="ORF">QBC34DRAFT_386601</name>
</gene>